<feature type="transmembrane region" description="Helical" evidence="7">
    <location>
        <begin position="177"/>
        <end position="198"/>
    </location>
</feature>
<keyword evidence="5 7" id="KW-0472">Membrane</keyword>
<sequence>MVQDTNESVIRIDYRMLMETAALAGEIMLENGAEAYRVEDTISRMLYTAASISHAETVVLSTSFVATAAAVGMDPVTAARRIKSKGTNLNKICRVNQVSRDYCEGKISLEEVWLSLQKIRREKLYSGKLNFLCMIIIASSFTALLGGTAVDAAAAGLCGAVLELCLQAGRRTLLHSFIVEMCAAMVSSAVAVGFFHFLPAVRDANLIIIGTMMPLVPGVAVTNAARDTLQGDFVSGCARILEAFVKAFSAALGVGIVIFLYRALNGGGL</sequence>
<dbReference type="PANTHER" id="PTHR34390:SF2">
    <property type="entry name" value="SUCCINATE TRANSPORTER SUBUNIT YJJP-RELATED"/>
    <property type="match status" value="1"/>
</dbReference>
<evidence type="ECO:0000256" key="4">
    <source>
        <dbReference type="ARBA" id="ARBA00022989"/>
    </source>
</evidence>
<evidence type="ECO:0000313" key="9">
    <source>
        <dbReference type="EMBL" id="UWP57938.1"/>
    </source>
</evidence>
<protein>
    <submittedName>
        <fullName evidence="9">Threonine/serine exporter family protein</fullName>
    </submittedName>
</protein>
<keyword evidence="2" id="KW-1003">Cell membrane</keyword>
<evidence type="ECO:0000256" key="7">
    <source>
        <dbReference type="SAM" id="Phobius"/>
    </source>
</evidence>
<keyword evidence="10" id="KW-1185">Reference proteome</keyword>
<evidence type="ECO:0000256" key="5">
    <source>
        <dbReference type="ARBA" id="ARBA00023136"/>
    </source>
</evidence>
<feature type="transmembrane region" description="Helical" evidence="7">
    <location>
        <begin position="129"/>
        <end position="146"/>
    </location>
</feature>
<gene>
    <name evidence="9" type="ORF">NQ502_11055</name>
</gene>
<feature type="transmembrane region" description="Helical" evidence="7">
    <location>
        <begin position="204"/>
        <end position="222"/>
    </location>
</feature>
<comment type="subcellular location">
    <subcellularLocation>
        <location evidence="1">Cell membrane</location>
        <topology evidence="1">Multi-pass membrane protein</topology>
    </subcellularLocation>
</comment>
<dbReference type="InterPro" id="IPR010619">
    <property type="entry name" value="ThrE-like_N"/>
</dbReference>
<dbReference type="EMBL" id="CP102290">
    <property type="protein sequence ID" value="UWP57938.1"/>
    <property type="molecule type" value="Genomic_DNA"/>
</dbReference>
<evidence type="ECO:0000313" key="10">
    <source>
        <dbReference type="Proteomes" id="UP001060164"/>
    </source>
</evidence>
<reference evidence="9" key="1">
    <citation type="journal article" date="2022" name="Cell">
        <title>Design, construction, and in vivo augmentation of a complex gut microbiome.</title>
        <authorList>
            <person name="Cheng A.G."/>
            <person name="Ho P.Y."/>
            <person name="Aranda-Diaz A."/>
            <person name="Jain S."/>
            <person name="Yu F.B."/>
            <person name="Meng X."/>
            <person name="Wang M."/>
            <person name="Iakiviak M."/>
            <person name="Nagashima K."/>
            <person name="Zhao A."/>
            <person name="Murugkar P."/>
            <person name="Patil A."/>
            <person name="Atabakhsh K."/>
            <person name="Weakley A."/>
            <person name="Yan J."/>
            <person name="Brumbaugh A.R."/>
            <person name="Higginbottom S."/>
            <person name="Dimas A."/>
            <person name="Shiver A.L."/>
            <person name="Deutschbauer A."/>
            <person name="Neff N."/>
            <person name="Sonnenburg J.L."/>
            <person name="Huang K.C."/>
            <person name="Fischbach M.A."/>
        </authorList>
    </citation>
    <scope>NUCLEOTIDE SEQUENCE</scope>
    <source>
        <strain evidence="9">DSM 19829</strain>
    </source>
</reference>
<organism evidence="9 10">
    <name type="scientific">Ruminococcus gauvreauii</name>
    <dbReference type="NCBI Taxonomy" id="438033"/>
    <lineage>
        <taxon>Bacteria</taxon>
        <taxon>Bacillati</taxon>
        <taxon>Bacillota</taxon>
        <taxon>Clostridia</taxon>
        <taxon>Eubacteriales</taxon>
        <taxon>Oscillospiraceae</taxon>
        <taxon>Ruminococcus</taxon>
    </lineage>
</organism>
<dbReference type="PANTHER" id="PTHR34390">
    <property type="entry name" value="UPF0442 PROTEIN YJJB-RELATED"/>
    <property type="match status" value="1"/>
</dbReference>
<evidence type="ECO:0000259" key="8">
    <source>
        <dbReference type="Pfam" id="PF06738"/>
    </source>
</evidence>
<dbReference type="Proteomes" id="UP001060164">
    <property type="component" value="Chromosome"/>
</dbReference>
<dbReference type="RefSeq" id="WP_169579918.1">
    <property type="nucleotide sequence ID" value="NZ_CABLBR010000011.1"/>
</dbReference>
<dbReference type="InterPro" id="IPR050539">
    <property type="entry name" value="ThrE_Dicarb/AminoAcid_Exp"/>
</dbReference>
<keyword evidence="3 7" id="KW-0812">Transmembrane</keyword>
<comment type="similarity">
    <text evidence="6">Belongs to the ThrE exporter (TC 2.A.79) family.</text>
</comment>
<evidence type="ECO:0000256" key="2">
    <source>
        <dbReference type="ARBA" id="ARBA00022475"/>
    </source>
</evidence>
<keyword evidence="4 7" id="KW-1133">Transmembrane helix</keyword>
<evidence type="ECO:0000256" key="6">
    <source>
        <dbReference type="ARBA" id="ARBA00034125"/>
    </source>
</evidence>
<dbReference type="Pfam" id="PF06738">
    <property type="entry name" value="ThrE"/>
    <property type="match status" value="1"/>
</dbReference>
<evidence type="ECO:0000256" key="3">
    <source>
        <dbReference type="ARBA" id="ARBA00022692"/>
    </source>
</evidence>
<evidence type="ECO:0000256" key="1">
    <source>
        <dbReference type="ARBA" id="ARBA00004651"/>
    </source>
</evidence>
<feature type="transmembrane region" description="Helical" evidence="7">
    <location>
        <begin position="243"/>
        <end position="264"/>
    </location>
</feature>
<feature type="domain" description="Threonine/serine exporter-like N-terminal" evidence="8">
    <location>
        <begin position="20"/>
        <end position="260"/>
    </location>
</feature>
<name>A0ABY5VDB5_9FIRM</name>
<accession>A0ABY5VDB5</accession>
<proteinExistence type="inferred from homology"/>